<accession>A0A1M5DQN6</accession>
<feature type="domain" description="ABC transporter" evidence="5">
    <location>
        <begin position="2"/>
        <end position="231"/>
    </location>
</feature>
<evidence type="ECO:0000256" key="2">
    <source>
        <dbReference type="ARBA" id="ARBA00022741"/>
    </source>
</evidence>
<feature type="region of interest" description="Disordered" evidence="4">
    <location>
        <begin position="253"/>
        <end position="291"/>
    </location>
</feature>
<feature type="compositionally biased region" description="Basic and acidic residues" evidence="4">
    <location>
        <begin position="253"/>
        <end position="266"/>
    </location>
</feature>
<dbReference type="GO" id="GO:0016887">
    <property type="term" value="F:ATP hydrolysis activity"/>
    <property type="evidence" value="ECO:0007669"/>
    <property type="project" value="InterPro"/>
</dbReference>
<dbReference type="InterPro" id="IPR050611">
    <property type="entry name" value="ABCF"/>
</dbReference>
<name>A0A1M5DQN6_9GAMM</name>
<evidence type="ECO:0000256" key="4">
    <source>
        <dbReference type="SAM" id="MobiDB-lite"/>
    </source>
</evidence>
<gene>
    <name evidence="6" type="ORF">SAMN02745753_02473</name>
</gene>
<dbReference type="SMART" id="SM00382">
    <property type="entry name" value="AAA"/>
    <property type="match status" value="2"/>
</dbReference>
<dbReference type="PANTHER" id="PTHR19211:SF6">
    <property type="entry name" value="BLL7188 PROTEIN"/>
    <property type="match status" value="1"/>
</dbReference>
<dbReference type="PROSITE" id="PS50893">
    <property type="entry name" value="ABC_TRANSPORTER_2"/>
    <property type="match status" value="1"/>
</dbReference>
<dbReference type="SUPFAM" id="SSF52540">
    <property type="entry name" value="P-loop containing nucleoside triphosphate hydrolases"/>
    <property type="match status" value="2"/>
</dbReference>
<proteinExistence type="predicted"/>
<dbReference type="AlphaFoldDB" id="A0A1M5DQN6"/>
<dbReference type="PANTHER" id="PTHR19211">
    <property type="entry name" value="ATP-BINDING TRANSPORT PROTEIN-RELATED"/>
    <property type="match status" value="1"/>
</dbReference>
<dbReference type="Proteomes" id="UP000184517">
    <property type="component" value="Unassembled WGS sequence"/>
</dbReference>
<dbReference type="GO" id="GO:0005524">
    <property type="term" value="F:ATP binding"/>
    <property type="evidence" value="ECO:0007669"/>
    <property type="project" value="UniProtKB-KW"/>
</dbReference>
<keyword evidence="3" id="KW-0067">ATP-binding</keyword>
<dbReference type="InterPro" id="IPR017871">
    <property type="entry name" value="ABC_transporter-like_CS"/>
</dbReference>
<dbReference type="InterPro" id="IPR003439">
    <property type="entry name" value="ABC_transporter-like_ATP-bd"/>
</dbReference>
<feature type="compositionally biased region" description="Basic and acidic residues" evidence="4">
    <location>
        <begin position="275"/>
        <end position="285"/>
    </location>
</feature>
<evidence type="ECO:0000256" key="1">
    <source>
        <dbReference type="ARBA" id="ARBA00022737"/>
    </source>
</evidence>
<keyword evidence="2" id="KW-0547">Nucleotide-binding</keyword>
<protein>
    <submittedName>
        <fullName evidence="6">ATPase components of ABC transporters with duplicated ATPase domains</fullName>
    </submittedName>
</protein>
<dbReference type="Gene3D" id="3.40.50.300">
    <property type="entry name" value="P-loop containing nucleotide triphosphate hydrolases"/>
    <property type="match status" value="2"/>
</dbReference>
<keyword evidence="1" id="KW-0677">Repeat</keyword>
<dbReference type="RefSeq" id="WP_072840000.1">
    <property type="nucleotide sequence ID" value="NZ_FQVF01000010.1"/>
</dbReference>
<keyword evidence="7" id="KW-1185">Reference proteome</keyword>
<dbReference type="InterPro" id="IPR003593">
    <property type="entry name" value="AAA+_ATPase"/>
</dbReference>
<dbReference type="Pfam" id="PF00005">
    <property type="entry name" value="ABC_tran"/>
    <property type="match status" value="2"/>
</dbReference>
<evidence type="ECO:0000256" key="3">
    <source>
        <dbReference type="ARBA" id="ARBA00022840"/>
    </source>
</evidence>
<organism evidence="6 7">
    <name type="scientific">Marinomonas polaris DSM 16579</name>
    <dbReference type="NCBI Taxonomy" id="1122206"/>
    <lineage>
        <taxon>Bacteria</taxon>
        <taxon>Pseudomonadati</taxon>
        <taxon>Pseudomonadota</taxon>
        <taxon>Gammaproteobacteria</taxon>
        <taxon>Oceanospirillales</taxon>
        <taxon>Oceanospirillaceae</taxon>
        <taxon>Marinomonas</taxon>
    </lineage>
</organism>
<evidence type="ECO:0000313" key="6">
    <source>
        <dbReference type="EMBL" id="SHF69225.1"/>
    </source>
</evidence>
<reference evidence="7" key="1">
    <citation type="submission" date="2016-11" db="EMBL/GenBank/DDBJ databases">
        <authorList>
            <person name="Varghese N."/>
            <person name="Submissions S."/>
        </authorList>
    </citation>
    <scope>NUCLEOTIDE SEQUENCE [LARGE SCALE GENOMIC DNA]</scope>
    <source>
        <strain evidence="7">DSM 16579</strain>
    </source>
</reference>
<dbReference type="EMBL" id="FQVF01000010">
    <property type="protein sequence ID" value="SHF69225.1"/>
    <property type="molecule type" value="Genomic_DNA"/>
</dbReference>
<dbReference type="PROSITE" id="PS00211">
    <property type="entry name" value="ABC_TRANSPORTER_1"/>
    <property type="match status" value="2"/>
</dbReference>
<evidence type="ECO:0000313" key="7">
    <source>
        <dbReference type="Proteomes" id="UP000184517"/>
    </source>
</evidence>
<evidence type="ECO:0000259" key="5">
    <source>
        <dbReference type="PROSITE" id="PS50893"/>
    </source>
</evidence>
<dbReference type="STRING" id="1122206.SAMN02745753_02473"/>
<dbReference type="InterPro" id="IPR027417">
    <property type="entry name" value="P-loop_NTPase"/>
</dbReference>
<dbReference type="OrthoDB" id="9776369at2"/>
<sequence>MLVVSDLSYILPNGDTLFSHLSFSCPGGTTAIIGRNGVGKSTLLECIAQQQRDTTITGTCCLFRQSINDNYSDIPRVIDALHLGEYYDALRRVEHGKPLDTDIDLLEQHWDVVEQAQESLMKANLALELDQPILSLSGGQRTKVQLIGLLQQQPDVLLLDEPSNHLDKQSTQWLIQQLKETPSTVLLVSHDAMLLNSLDRFLVLNETGIHPYHMDFNSLRAQLKKQHHDSIKAIGQAKAKLKKEQREQQIREQKSQQRLRQGEAERTSGSQSKLLLDRRKNKAQEQRGAQARMAEQRSLILKKELQQQQCQQIKTSTLNLHLSSQNKGQRRVLDLIDAVLPFGDKTPLSIFLDRGERLRIDGPNGSGKSTLIQCIQGLKTLESGELNRHVDTLYLDQHLSLLDQFTSPFALLKSQATHLDDSTIRTFLGSIGLRSDHVFLPCSALSGGERMKVALLLISQLPSEGILILDETDNHLDIDSQDQLAATLDNYQGALIFVTHQDKWIRADKIVALKNKKTE</sequence>